<organism evidence="1 2">
    <name type="scientific">Paramecium octaurelia</name>
    <dbReference type="NCBI Taxonomy" id="43137"/>
    <lineage>
        <taxon>Eukaryota</taxon>
        <taxon>Sar</taxon>
        <taxon>Alveolata</taxon>
        <taxon>Ciliophora</taxon>
        <taxon>Intramacronucleata</taxon>
        <taxon>Oligohymenophorea</taxon>
        <taxon>Peniculida</taxon>
        <taxon>Parameciidae</taxon>
        <taxon>Paramecium</taxon>
    </lineage>
</organism>
<reference evidence="1" key="1">
    <citation type="submission" date="2021-01" db="EMBL/GenBank/DDBJ databases">
        <authorList>
            <consortium name="Genoscope - CEA"/>
            <person name="William W."/>
        </authorList>
    </citation>
    <scope>NUCLEOTIDE SEQUENCE</scope>
</reference>
<gene>
    <name evidence="1" type="ORF">POCTA_138.1.T0680104</name>
</gene>
<protein>
    <submittedName>
        <fullName evidence="1">Uncharacterized protein</fullName>
    </submittedName>
</protein>
<keyword evidence="2" id="KW-1185">Reference proteome</keyword>
<accession>A0A8S1VK90</accession>
<dbReference type="Proteomes" id="UP000683925">
    <property type="component" value="Unassembled WGS sequence"/>
</dbReference>
<evidence type="ECO:0000313" key="2">
    <source>
        <dbReference type="Proteomes" id="UP000683925"/>
    </source>
</evidence>
<comment type="caution">
    <text evidence="1">The sequence shown here is derived from an EMBL/GenBank/DDBJ whole genome shotgun (WGS) entry which is preliminary data.</text>
</comment>
<evidence type="ECO:0000313" key="1">
    <source>
        <dbReference type="EMBL" id="CAD8177053.1"/>
    </source>
</evidence>
<sequence>MLNHIVAKEEEEQQTPASHQLASVIKDQNSLSPIFLQKLTKTVEKFYKALARLQEAQYKEQNSVNPSYPFVFQYSFNEIIIHLGRHQVQLSQPEDSYNYQLKKIRHIQKKPTLPQKYSVQKRIAFCVQDQKDSKNIPKNYCKAIITFAQKNQQLCFQILGDELKVARFTDFLSNQKKKLLNIRVFSALLQQCDDPFQEEFNRTFRIISQIFIKKYAINYIYNSKIVQHNWHIRYRQQIYKGIRNPKCFSHLKKL</sequence>
<proteinExistence type="predicted"/>
<dbReference type="OMA" id="PRYPFVF"/>
<dbReference type="EMBL" id="CAJJDP010000067">
    <property type="protein sequence ID" value="CAD8177053.1"/>
    <property type="molecule type" value="Genomic_DNA"/>
</dbReference>
<dbReference type="AlphaFoldDB" id="A0A8S1VK90"/>
<dbReference type="OrthoDB" id="293139at2759"/>
<name>A0A8S1VK90_PAROT</name>